<dbReference type="Gene3D" id="3.50.50.60">
    <property type="entry name" value="FAD/NAD(P)-binding domain"/>
    <property type="match status" value="1"/>
</dbReference>
<dbReference type="InterPro" id="IPR006905">
    <property type="entry name" value="Flavin_halogenase"/>
</dbReference>
<dbReference type="PANTHER" id="PTHR43747">
    <property type="entry name" value="FAD-BINDING PROTEIN"/>
    <property type="match status" value="1"/>
</dbReference>
<sequence>MRMTDTPIVIVGGGPAGAATALSLKRLGFNRLTVLCDQDDRIDPNAIGESLPPGARAVLRRLGLDALLDGEAHRPCPGSWSLWGRDQPGFNDFLLDPNGRGYHLDRSRFNEQLLEALANADVELMRPARLTSIAQTPLGFGLSGTRKGRPFHREFPVMVDASGAAAAAVRRLGVARNVYDDLIAVCGFVDCSDALERPDHTLLEGDTSGWWYGARLPGDRCLLSFTSDWRTVRERGIDTAVGFVEAYRRTRLLSRNLPCPKPEELDRVIKPAPVAILSGVAGVVEQGVWLAVGDAACSFDPISSAGITKALDQGQRAANAIDAWCRTGQSGGLLDYQSGVFSEFSEHIKLRQQYYLAEYRHRGGDFWRRRIEPTLSAAVP</sequence>
<dbReference type="RefSeq" id="WP_189606488.1">
    <property type="nucleotide sequence ID" value="NZ_BMXR01000001.1"/>
</dbReference>
<dbReference type="InterPro" id="IPR036188">
    <property type="entry name" value="FAD/NAD-bd_sf"/>
</dbReference>
<dbReference type="InterPro" id="IPR050816">
    <property type="entry name" value="Flavin-dep_Halogenase_NPB"/>
</dbReference>
<name>A0A918K0L5_9GAMM</name>
<dbReference type="Gene3D" id="3.30.9.100">
    <property type="match status" value="1"/>
</dbReference>
<proteinExistence type="predicted"/>
<comment type="caution">
    <text evidence="1">The sequence shown here is derived from an EMBL/GenBank/DDBJ whole genome shotgun (WGS) entry which is preliminary data.</text>
</comment>
<reference evidence="1" key="2">
    <citation type="submission" date="2020-09" db="EMBL/GenBank/DDBJ databases">
        <authorList>
            <person name="Sun Q."/>
            <person name="Kim S."/>
        </authorList>
    </citation>
    <scope>NUCLEOTIDE SEQUENCE</scope>
    <source>
        <strain evidence="1">KCTC 22169</strain>
    </source>
</reference>
<organism evidence="1 2">
    <name type="scientific">Saccharospirillum salsuginis</name>
    <dbReference type="NCBI Taxonomy" id="418750"/>
    <lineage>
        <taxon>Bacteria</taxon>
        <taxon>Pseudomonadati</taxon>
        <taxon>Pseudomonadota</taxon>
        <taxon>Gammaproteobacteria</taxon>
        <taxon>Oceanospirillales</taxon>
        <taxon>Saccharospirillaceae</taxon>
        <taxon>Saccharospirillum</taxon>
    </lineage>
</organism>
<keyword evidence="2" id="KW-1185">Reference proteome</keyword>
<reference evidence="1" key="1">
    <citation type="journal article" date="2014" name="Int. J. Syst. Evol. Microbiol.">
        <title>Complete genome sequence of Corynebacterium casei LMG S-19264T (=DSM 44701T), isolated from a smear-ripened cheese.</title>
        <authorList>
            <consortium name="US DOE Joint Genome Institute (JGI-PGF)"/>
            <person name="Walter F."/>
            <person name="Albersmeier A."/>
            <person name="Kalinowski J."/>
            <person name="Ruckert C."/>
        </authorList>
    </citation>
    <scope>NUCLEOTIDE SEQUENCE</scope>
    <source>
        <strain evidence="1">KCTC 22169</strain>
    </source>
</reference>
<dbReference type="Proteomes" id="UP000626148">
    <property type="component" value="Unassembled WGS sequence"/>
</dbReference>
<evidence type="ECO:0000313" key="2">
    <source>
        <dbReference type="Proteomes" id="UP000626148"/>
    </source>
</evidence>
<dbReference type="PANTHER" id="PTHR43747:SF1">
    <property type="entry name" value="SLR1998 PROTEIN"/>
    <property type="match status" value="1"/>
</dbReference>
<evidence type="ECO:0008006" key="3">
    <source>
        <dbReference type="Google" id="ProtNLM"/>
    </source>
</evidence>
<dbReference type="EMBL" id="BMXR01000001">
    <property type="protein sequence ID" value="GGX38253.1"/>
    <property type="molecule type" value="Genomic_DNA"/>
</dbReference>
<gene>
    <name evidence="1" type="ORF">GCM10007392_00490</name>
</gene>
<dbReference type="AlphaFoldDB" id="A0A918K0L5"/>
<protein>
    <recommendedName>
        <fullName evidence="3">Dehydrogenase (Flavoprotein)</fullName>
    </recommendedName>
</protein>
<accession>A0A918K0L5</accession>
<evidence type="ECO:0000313" key="1">
    <source>
        <dbReference type="EMBL" id="GGX38253.1"/>
    </source>
</evidence>
<dbReference type="GO" id="GO:0004497">
    <property type="term" value="F:monooxygenase activity"/>
    <property type="evidence" value="ECO:0007669"/>
    <property type="project" value="InterPro"/>
</dbReference>
<dbReference type="Pfam" id="PF04820">
    <property type="entry name" value="Trp_halogenase"/>
    <property type="match status" value="1"/>
</dbReference>
<dbReference type="PRINTS" id="PR00420">
    <property type="entry name" value="RNGMNOXGNASE"/>
</dbReference>
<dbReference type="SUPFAM" id="SSF51905">
    <property type="entry name" value="FAD/NAD(P)-binding domain"/>
    <property type="match status" value="1"/>
</dbReference>